<evidence type="ECO:0000259" key="2">
    <source>
        <dbReference type="Pfam" id="PF24869"/>
    </source>
</evidence>
<dbReference type="OrthoDB" id="2018366at2759"/>
<dbReference type="EMBL" id="LR746271">
    <property type="protein sequence ID" value="CAA7400839.1"/>
    <property type="molecule type" value="Genomic_DNA"/>
</dbReference>
<evidence type="ECO:0000313" key="4">
    <source>
        <dbReference type="Proteomes" id="UP000663760"/>
    </source>
</evidence>
<sequence length="178" mass="19257">MLAAGGSLRLVPQPLAPPSRPLRRTMAAAAPPPPSSPWAAAPPRRPSAAGYPPPPWVCRARRRVRYGGGEEEEEEKEQGHNWELALVESFSAAARDQAFLVHAIVDGEEETVLVFRGFSSLLSSGTSPDPARSVLPARAVVQSVDVVRGPFDPSNIEYLERGLSWGLFKARLTPGRPF</sequence>
<dbReference type="InterPro" id="IPR056636">
    <property type="entry name" value="DUF7734"/>
</dbReference>
<name>A0A7I8KSL4_SPIIN</name>
<dbReference type="GO" id="GO:0009507">
    <property type="term" value="C:chloroplast"/>
    <property type="evidence" value="ECO:0007669"/>
    <property type="project" value="TreeGrafter"/>
</dbReference>
<dbReference type="AlphaFoldDB" id="A0A7I8KSL4"/>
<accession>A0A7I8KSL4</accession>
<feature type="domain" description="DUF7734" evidence="2">
    <location>
        <begin position="86"/>
        <end position="172"/>
    </location>
</feature>
<evidence type="ECO:0000313" key="3">
    <source>
        <dbReference type="EMBL" id="CAA7400839.1"/>
    </source>
</evidence>
<evidence type="ECO:0000256" key="1">
    <source>
        <dbReference type="SAM" id="MobiDB-lite"/>
    </source>
</evidence>
<dbReference type="Pfam" id="PF24869">
    <property type="entry name" value="DUF7734"/>
    <property type="match status" value="1"/>
</dbReference>
<proteinExistence type="predicted"/>
<dbReference type="Proteomes" id="UP000663760">
    <property type="component" value="Chromosome 8"/>
</dbReference>
<gene>
    <name evidence="3" type="ORF">SI8410_08011517</name>
</gene>
<reference evidence="3" key="1">
    <citation type="submission" date="2020-02" db="EMBL/GenBank/DDBJ databases">
        <authorList>
            <person name="Scholz U."/>
            <person name="Mascher M."/>
            <person name="Fiebig A."/>
        </authorList>
    </citation>
    <scope>NUCLEOTIDE SEQUENCE</scope>
</reference>
<feature type="compositionally biased region" description="Low complexity" evidence="1">
    <location>
        <begin position="37"/>
        <end position="50"/>
    </location>
</feature>
<feature type="region of interest" description="Disordered" evidence="1">
    <location>
        <begin position="1"/>
        <end position="55"/>
    </location>
</feature>
<dbReference type="PANTHER" id="PTHR36729:SF2">
    <property type="entry name" value="EXPRESSED PROTEIN"/>
    <property type="match status" value="1"/>
</dbReference>
<protein>
    <recommendedName>
        <fullName evidence="2">DUF7734 domain-containing protein</fullName>
    </recommendedName>
</protein>
<organism evidence="3 4">
    <name type="scientific">Spirodela intermedia</name>
    <name type="common">Intermediate duckweed</name>
    <dbReference type="NCBI Taxonomy" id="51605"/>
    <lineage>
        <taxon>Eukaryota</taxon>
        <taxon>Viridiplantae</taxon>
        <taxon>Streptophyta</taxon>
        <taxon>Embryophyta</taxon>
        <taxon>Tracheophyta</taxon>
        <taxon>Spermatophyta</taxon>
        <taxon>Magnoliopsida</taxon>
        <taxon>Liliopsida</taxon>
        <taxon>Araceae</taxon>
        <taxon>Lemnoideae</taxon>
        <taxon>Spirodela</taxon>
    </lineage>
</organism>
<keyword evidence="4" id="KW-1185">Reference proteome</keyword>
<dbReference type="PANTHER" id="PTHR36729">
    <property type="entry name" value="EXPRESSED PROTEIN"/>
    <property type="match status" value="1"/>
</dbReference>